<evidence type="ECO:0000259" key="6">
    <source>
        <dbReference type="Pfam" id="PF06305"/>
    </source>
</evidence>
<protein>
    <submittedName>
        <fullName evidence="7">Lipopolysaccharide assembly protein LapA domain-containing protein</fullName>
    </submittedName>
</protein>
<evidence type="ECO:0000313" key="7">
    <source>
        <dbReference type="EMBL" id="MFC2971444.1"/>
    </source>
</evidence>
<dbReference type="RefSeq" id="WP_377813045.1">
    <property type="nucleotide sequence ID" value="NZ_JBHRSJ010000007.1"/>
</dbReference>
<reference evidence="8" key="1">
    <citation type="journal article" date="2019" name="Int. J. Syst. Evol. Microbiol.">
        <title>The Global Catalogue of Microorganisms (GCM) 10K type strain sequencing project: providing services to taxonomists for standard genome sequencing and annotation.</title>
        <authorList>
            <consortium name="The Broad Institute Genomics Platform"/>
            <consortium name="The Broad Institute Genome Sequencing Center for Infectious Disease"/>
            <person name="Wu L."/>
            <person name="Ma J."/>
        </authorList>
    </citation>
    <scope>NUCLEOTIDE SEQUENCE [LARGE SCALE GENOMIC DNA]</scope>
    <source>
        <strain evidence="8">KCTC 62195</strain>
    </source>
</reference>
<name>A0ABV7APP3_9GAMM</name>
<dbReference type="InterPro" id="IPR010445">
    <property type="entry name" value="LapA_dom"/>
</dbReference>
<gene>
    <name evidence="7" type="ORF">ACFOJE_04330</name>
</gene>
<keyword evidence="1" id="KW-1003">Cell membrane</keyword>
<keyword evidence="8" id="KW-1185">Reference proteome</keyword>
<keyword evidence="4 5" id="KW-0472">Membrane</keyword>
<evidence type="ECO:0000256" key="2">
    <source>
        <dbReference type="ARBA" id="ARBA00022692"/>
    </source>
</evidence>
<feature type="transmembrane region" description="Helical" evidence="5">
    <location>
        <begin position="7"/>
        <end position="25"/>
    </location>
</feature>
<proteinExistence type="predicted"/>
<feature type="domain" description="Lipopolysaccharide assembly protein A" evidence="6">
    <location>
        <begin position="26"/>
        <end position="89"/>
    </location>
</feature>
<sequence>MRGIKRVLAGLILFLVAVGTLVFILENRQAASLIVFGWSTPELPISVFVMLSLLLGMVVSPVLGLMLYGRMRMQLVSRQRQLAECRKELAMRSEQNVAERAK</sequence>
<feature type="transmembrane region" description="Helical" evidence="5">
    <location>
        <begin position="45"/>
        <end position="68"/>
    </location>
</feature>
<dbReference type="EMBL" id="JBHRSJ010000007">
    <property type="protein sequence ID" value="MFC2971444.1"/>
    <property type="molecule type" value="Genomic_DNA"/>
</dbReference>
<accession>A0ABV7APP3</accession>
<evidence type="ECO:0000256" key="3">
    <source>
        <dbReference type="ARBA" id="ARBA00022989"/>
    </source>
</evidence>
<keyword evidence="3 5" id="KW-1133">Transmembrane helix</keyword>
<evidence type="ECO:0000313" key="8">
    <source>
        <dbReference type="Proteomes" id="UP001595457"/>
    </source>
</evidence>
<evidence type="ECO:0000256" key="4">
    <source>
        <dbReference type="ARBA" id="ARBA00023136"/>
    </source>
</evidence>
<evidence type="ECO:0000256" key="1">
    <source>
        <dbReference type="ARBA" id="ARBA00022475"/>
    </source>
</evidence>
<evidence type="ECO:0000256" key="5">
    <source>
        <dbReference type="SAM" id="Phobius"/>
    </source>
</evidence>
<keyword evidence="2 5" id="KW-0812">Transmembrane</keyword>
<dbReference type="Pfam" id="PF06305">
    <property type="entry name" value="LapA_dom"/>
    <property type="match status" value="1"/>
</dbReference>
<dbReference type="Proteomes" id="UP001595457">
    <property type="component" value="Unassembled WGS sequence"/>
</dbReference>
<organism evidence="7 8">
    <name type="scientific">Azotobacter bryophylli</name>
    <dbReference type="NCBI Taxonomy" id="1986537"/>
    <lineage>
        <taxon>Bacteria</taxon>
        <taxon>Pseudomonadati</taxon>
        <taxon>Pseudomonadota</taxon>
        <taxon>Gammaproteobacteria</taxon>
        <taxon>Pseudomonadales</taxon>
        <taxon>Pseudomonadaceae</taxon>
        <taxon>Azotobacter</taxon>
    </lineage>
</organism>
<comment type="caution">
    <text evidence="7">The sequence shown here is derived from an EMBL/GenBank/DDBJ whole genome shotgun (WGS) entry which is preliminary data.</text>
</comment>